<gene>
    <name evidence="2" type="primary">SSCI70610.1</name>
</gene>
<evidence type="ECO:0000313" key="2">
    <source>
        <dbReference type="EMBL" id="CDW99155.1"/>
    </source>
</evidence>
<evidence type="ECO:0000313" key="3">
    <source>
        <dbReference type="Proteomes" id="UP000242770"/>
    </source>
</evidence>
<reference evidence="3" key="1">
    <citation type="submission" date="2014-06" db="EMBL/GenBank/DDBJ databases">
        <authorList>
            <person name="Berkman P.J."/>
        </authorList>
    </citation>
    <scope>NUCLEOTIDE SEQUENCE [LARGE SCALE GENOMIC DNA]</scope>
</reference>
<keyword evidence="3" id="KW-1185">Reference proteome</keyword>
<name>A0A0F7SCN3_9BASI</name>
<dbReference type="Proteomes" id="UP000242770">
    <property type="component" value="Unassembled WGS sequence"/>
</dbReference>
<proteinExistence type="predicted"/>
<evidence type="ECO:0000256" key="1">
    <source>
        <dbReference type="SAM" id="MobiDB-lite"/>
    </source>
</evidence>
<dbReference type="AlphaFoldDB" id="A0A0F7SCN3"/>
<feature type="region of interest" description="Disordered" evidence="1">
    <location>
        <begin position="1"/>
        <end position="23"/>
    </location>
</feature>
<feature type="non-terminal residue" evidence="2">
    <location>
        <position position="63"/>
    </location>
</feature>
<feature type="compositionally biased region" description="Polar residues" evidence="1">
    <location>
        <begin position="7"/>
        <end position="23"/>
    </location>
</feature>
<dbReference type="EMBL" id="CCFA01004226">
    <property type="protein sequence ID" value="CDW99155.1"/>
    <property type="molecule type" value="Genomic_DNA"/>
</dbReference>
<organism evidence="2 3">
    <name type="scientific">Sporisorium scitamineum</name>
    <dbReference type="NCBI Taxonomy" id="49012"/>
    <lineage>
        <taxon>Eukaryota</taxon>
        <taxon>Fungi</taxon>
        <taxon>Dikarya</taxon>
        <taxon>Basidiomycota</taxon>
        <taxon>Ustilaginomycotina</taxon>
        <taxon>Ustilaginomycetes</taxon>
        <taxon>Ustilaginales</taxon>
        <taxon>Ustilaginaceae</taxon>
        <taxon>Sporisorium</taxon>
    </lineage>
</organism>
<accession>A0A0F7SCN3</accession>
<protein>
    <submittedName>
        <fullName evidence="2">Uncharacterized protein</fullName>
    </submittedName>
</protein>
<sequence>MRLKAQQKLQDQATSFPVSKPTSVVATDIESDEDDLGFLTLGRSKRQAALKRPASYSIDPLDE</sequence>